<dbReference type="Pfam" id="PF04572">
    <property type="entry name" value="Gb3_synth"/>
    <property type="match status" value="1"/>
</dbReference>
<organism evidence="9">
    <name type="scientific">Homalodisca liturata</name>
    <dbReference type="NCBI Taxonomy" id="320908"/>
    <lineage>
        <taxon>Eukaryota</taxon>
        <taxon>Metazoa</taxon>
        <taxon>Ecdysozoa</taxon>
        <taxon>Arthropoda</taxon>
        <taxon>Hexapoda</taxon>
        <taxon>Insecta</taxon>
        <taxon>Pterygota</taxon>
        <taxon>Neoptera</taxon>
        <taxon>Paraneoptera</taxon>
        <taxon>Hemiptera</taxon>
        <taxon>Auchenorrhyncha</taxon>
        <taxon>Membracoidea</taxon>
        <taxon>Cicadellidae</taxon>
        <taxon>Cicadellinae</taxon>
        <taxon>Proconiini</taxon>
        <taxon>Homalodisca</taxon>
    </lineage>
</organism>
<dbReference type="GO" id="GO:0006688">
    <property type="term" value="P:glycosphingolipid biosynthetic process"/>
    <property type="evidence" value="ECO:0007669"/>
    <property type="project" value="TreeGrafter"/>
</dbReference>
<dbReference type="InterPro" id="IPR007652">
    <property type="entry name" value="A1-4-GlycosylTfrase_dom"/>
</dbReference>
<gene>
    <name evidence="9" type="ORF">g.16959</name>
</gene>
<evidence type="ECO:0000256" key="6">
    <source>
        <dbReference type="ARBA" id="ARBA00023136"/>
    </source>
</evidence>
<evidence type="ECO:0000256" key="1">
    <source>
        <dbReference type="ARBA" id="ARBA00004323"/>
    </source>
</evidence>
<dbReference type="PANTHER" id="PTHR12042">
    <property type="entry name" value="LACTOSYLCERAMIDE 4-ALPHA-GALACTOSYLTRANSFERASE ALPHA- 1,4-GALACTOSYLTRANSFERASE"/>
    <property type="match status" value="1"/>
</dbReference>
<evidence type="ECO:0000256" key="5">
    <source>
        <dbReference type="ARBA" id="ARBA00023034"/>
    </source>
</evidence>
<evidence type="ECO:0000256" key="7">
    <source>
        <dbReference type="SAM" id="Phobius"/>
    </source>
</evidence>
<dbReference type="GO" id="GO:0000139">
    <property type="term" value="C:Golgi membrane"/>
    <property type="evidence" value="ECO:0007669"/>
    <property type="project" value="UniProtKB-SubCell"/>
</dbReference>
<comment type="similarity">
    <text evidence="2">Belongs to the glycosyltransferase 32 family.</text>
</comment>
<proteinExistence type="inferred from homology"/>
<evidence type="ECO:0000256" key="2">
    <source>
        <dbReference type="ARBA" id="ARBA00009003"/>
    </source>
</evidence>
<comment type="subcellular location">
    <subcellularLocation>
        <location evidence="1">Golgi apparatus membrane</location>
        <topology evidence="1">Single-pass type II membrane protein</topology>
    </subcellularLocation>
</comment>
<dbReference type="InterPro" id="IPR007577">
    <property type="entry name" value="GlycoTrfase_DXD_sugar-bd_CS"/>
</dbReference>
<evidence type="ECO:0000313" key="9">
    <source>
        <dbReference type="EMBL" id="JAS99932.1"/>
    </source>
</evidence>
<dbReference type="GO" id="GO:0016758">
    <property type="term" value="F:hexosyltransferase activity"/>
    <property type="evidence" value="ECO:0007669"/>
    <property type="project" value="UniProtKB-ARBA"/>
</dbReference>
<name>A0A1B6JLF8_9HEMI</name>
<dbReference type="EMBL" id="GECU01007774">
    <property type="protein sequence ID" value="JAS99932.1"/>
    <property type="molecule type" value="Transcribed_RNA"/>
</dbReference>
<evidence type="ECO:0000259" key="8">
    <source>
        <dbReference type="Pfam" id="PF04572"/>
    </source>
</evidence>
<keyword evidence="3" id="KW-0328">Glycosyltransferase</keyword>
<keyword evidence="6 7" id="KW-0472">Membrane</keyword>
<keyword evidence="4" id="KW-0808">Transferase</keyword>
<feature type="domain" description="Alpha 1,4-glycosyltransferase" evidence="8">
    <location>
        <begin position="284"/>
        <end position="409"/>
    </location>
</feature>
<dbReference type="Pfam" id="PF04488">
    <property type="entry name" value="Gly_transf_sug"/>
    <property type="match status" value="1"/>
</dbReference>
<dbReference type="Gene3D" id="3.90.550.20">
    <property type="match status" value="1"/>
</dbReference>
<evidence type="ECO:0000256" key="3">
    <source>
        <dbReference type="ARBA" id="ARBA00022676"/>
    </source>
</evidence>
<accession>A0A1B6JLF8</accession>
<evidence type="ECO:0000256" key="4">
    <source>
        <dbReference type="ARBA" id="ARBA00022679"/>
    </source>
</evidence>
<protein>
    <recommendedName>
        <fullName evidence="8">Alpha 1,4-glycosyltransferase domain-containing protein</fullName>
    </recommendedName>
</protein>
<dbReference type="AlphaFoldDB" id="A0A1B6JLF8"/>
<dbReference type="PANTHER" id="PTHR12042:SF21">
    <property type="entry name" value="ALPHA1,4-GALACTOSYLTRANSFERASE 1-RELATED"/>
    <property type="match status" value="1"/>
</dbReference>
<sequence>MSNSKLKIILKKLIISRNMSLLSAKCKWAISTVLLVLIFTNLMFYKIIFLEWQGSHKFSIALWSGGSHYDRRESKDVFQPCEIKDSNNFKVLKRAEFNFSESDSRDIFKEMKNIEPSVSNVFFVETTCAARMVYETYYKKRISFIMGPRQWCAVESMALTNPNRRVYILNTCPMDEDVTEKVPDYVRGVYYLPNVRIVRLNLSEMFHGTPIQRVYESGVIETSPYFLEHFSDLIRVAALWRFGGTYCDLDFIIMKCLNDLGTDFAASQDPYIINSAIFNINPEGFGHKLMYTMMELLKYMYRPDYWDWNGPSLLTNTILYFCQVEKVEEVIETCEKFKVYKRHIFYPVHYGFAEELFNHRTGKIIVEFAENISYGVHMWNKLNKNMKVQVGSTQAYSILAERYCPHVYWNSGEVF</sequence>
<keyword evidence="7" id="KW-0812">Transmembrane</keyword>
<dbReference type="InterPro" id="IPR051981">
    <property type="entry name" value="Glycosyltransf_32"/>
</dbReference>
<keyword evidence="5" id="KW-0333">Golgi apparatus</keyword>
<keyword evidence="7" id="KW-1133">Transmembrane helix</keyword>
<reference evidence="9" key="1">
    <citation type="submission" date="2015-11" db="EMBL/GenBank/DDBJ databases">
        <title>De novo transcriptome assembly of four potential Pierce s Disease insect vectors from Arizona vineyards.</title>
        <authorList>
            <person name="Tassone E.E."/>
        </authorList>
    </citation>
    <scope>NUCLEOTIDE SEQUENCE</scope>
</reference>
<feature type="transmembrane region" description="Helical" evidence="7">
    <location>
        <begin position="28"/>
        <end position="49"/>
    </location>
</feature>
<dbReference type="InterPro" id="IPR029044">
    <property type="entry name" value="Nucleotide-diphossugar_trans"/>
</dbReference>
<dbReference type="SUPFAM" id="SSF53448">
    <property type="entry name" value="Nucleotide-diphospho-sugar transferases"/>
    <property type="match status" value="1"/>
</dbReference>